<comment type="caution">
    <text evidence="1">The sequence shown here is derived from an EMBL/GenBank/DDBJ whole genome shotgun (WGS) entry which is preliminary data.</text>
</comment>
<dbReference type="Proteomes" id="UP000050297">
    <property type="component" value="Unassembled WGS sequence"/>
</dbReference>
<organism evidence="1 2">
    <name type="scientific">Pseudomonas syringae pv. aceris</name>
    <dbReference type="NCBI Taxonomy" id="199198"/>
    <lineage>
        <taxon>Bacteria</taxon>
        <taxon>Pseudomonadati</taxon>
        <taxon>Pseudomonadota</taxon>
        <taxon>Gammaproteobacteria</taxon>
        <taxon>Pseudomonadales</taxon>
        <taxon>Pseudomonadaceae</taxon>
        <taxon>Pseudomonas</taxon>
        <taxon>Pseudomonas syringae</taxon>
    </lineage>
</organism>
<evidence type="ECO:0000313" key="1">
    <source>
        <dbReference type="EMBL" id="KPW17444.1"/>
    </source>
</evidence>
<evidence type="ECO:0000313" key="2">
    <source>
        <dbReference type="Proteomes" id="UP000050297"/>
    </source>
</evidence>
<name>A0A0L8IQX5_PSESX</name>
<sequence length="37" mass="4043">MPERTGLRGFAVGSRQIASKLAPTETALFRQIAQRIA</sequence>
<dbReference type="EMBL" id="LJPM01000360">
    <property type="protein sequence ID" value="KPW17444.1"/>
    <property type="molecule type" value="Genomic_DNA"/>
</dbReference>
<proteinExistence type="predicted"/>
<protein>
    <submittedName>
        <fullName evidence="1">Uncharacterized protein</fullName>
    </submittedName>
</protein>
<dbReference type="AlphaFoldDB" id="A0A0L8IQX5"/>
<reference evidence="1 2" key="1">
    <citation type="submission" date="2015-09" db="EMBL/GenBank/DDBJ databases">
        <title>Genome announcement of multiple Pseudomonas syringae strains.</title>
        <authorList>
            <person name="Thakur S."/>
            <person name="Wang P.W."/>
            <person name="Gong Y."/>
            <person name="Weir B.S."/>
            <person name="Guttman D.S."/>
        </authorList>
    </citation>
    <scope>NUCLEOTIDE SEQUENCE [LARGE SCALE GENOMIC DNA]</scope>
    <source>
        <strain evidence="1 2">ICMP2802</strain>
    </source>
</reference>
<gene>
    <name evidence="1" type="ORF">ALO91_103398</name>
</gene>
<accession>A0A0L8IQX5</accession>